<dbReference type="GO" id="GO:0006289">
    <property type="term" value="P:nucleotide-excision repair"/>
    <property type="evidence" value="ECO:0007669"/>
    <property type="project" value="UniProtKB-ARBA"/>
</dbReference>
<dbReference type="GO" id="GO:0003697">
    <property type="term" value="F:single-stranded DNA binding"/>
    <property type="evidence" value="ECO:0007669"/>
    <property type="project" value="TreeGrafter"/>
</dbReference>
<sequence length="325" mass="36574">MSDQQESSNTKPTWNIPSIEEIERHKTEQAKKTLSFFKAKRTIAQVTPEDNNASSSSSATTSTVAVTSTPTTNSLPTPITKISAETTTTTTTTTTTPFIRPSTSSPIGRTMTTTPTIRRTTGNTILVNPTQQKNPILKHVHNVPWEPSESIKMDYVVGQTTGVIYLSLRYHRLYPTYIYDRLNSVKNLYVGRILLVYVDVDSFHDALREVNRIAILSDFTLVLAWSPEEAGRYLETFKAFENKAPDLIRERVDDEYFAKITDCLTQIRSVNKTDVLTLLSTFGSLKQVAEAKTDALAMCPGFGEQKVKRLQQIWKQPFLANKKQK</sequence>
<gene>
    <name evidence="10" type="ORF">INT46_002243</name>
</gene>
<dbReference type="Pfam" id="PF03834">
    <property type="entry name" value="Rad10"/>
    <property type="match status" value="1"/>
</dbReference>
<dbReference type="InterPro" id="IPR011335">
    <property type="entry name" value="Restrct_endonuc-II-like"/>
</dbReference>
<feature type="region of interest" description="Disordered" evidence="8">
    <location>
        <begin position="1"/>
        <end position="28"/>
    </location>
</feature>
<evidence type="ECO:0000256" key="5">
    <source>
        <dbReference type="ARBA" id="ARBA00023204"/>
    </source>
</evidence>
<proteinExistence type="inferred from homology"/>
<dbReference type="NCBIfam" id="TIGR00597">
    <property type="entry name" value="rad10"/>
    <property type="match status" value="1"/>
</dbReference>
<keyword evidence="5" id="KW-0234">DNA repair</keyword>
<keyword evidence="6" id="KW-0539">Nucleus</keyword>
<dbReference type="GO" id="GO:0070522">
    <property type="term" value="C:ERCC4-ERCC1 complex"/>
    <property type="evidence" value="ECO:0007669"/>
    <property type="project" value="TreeGrafter"/>
</dbReference>
<dbReference type="Pfam" id="PF14520">
    <property type="entry name" value="HHH_5"/>
    <property type="match status" value="1"/>
</dbReference>
<evidence type="ECO:0000256" key="8">
    <source>
        <dbReference type="SAM" id="MobiDB-lite"/>
    </source>
</evidence>
<protein>
    <recommendedName>
        <fullName evidence="7">DNA excision repair protein ERCC-1</fullName>
    </recommendedName>
</protein>
<feature type="compositionally biased region" description="Polar residues" evidence="8">
    <location>
        <begin position="1"/>
        <end position="16"/>
    </location>
</feature>
<evidence type="ECO:0000256" key="3">
    <source>
        <dbReference type="ARBA" id="ARBA00022763"/>
    </source>
</evidence>
<keyword evidence="4" id="KW-0238">DNA-binding</keyword>
<evidence type="ECO:0000256" key="4">
    <source>
        <dbReference type="ARBA" id="ARBA00023125"/>
    </source>
</evidence>
<dbReference type="CDD" id="cd22325">
    <property type="entry name" value="ERCC1_C-like"/>
    <property type="match status" value="1"/>
</dbReference>
<evidence type="ECO:0000313" key="10">
    <source>
        <dbReference type="EMBL" id="KAG2202448.1"/>
    </source>
</evidence>
<name>A0A8H7V3X2_9FUNG</name>
<dbReference type="Gene3D" id="1.10.150.20">
    <property type="entry name" value="5' to 3' exonuclease, C-terminal subdomain"/>
    <property type="match status" value="1"/>
</dbReference>
<reference evidence="10" key="1">
    <citation type="submission" date="2020-12" db="EMBL/GenBank/DDBJ databases">
        <title>Metabolic potential, ecology and presence of endohyphal bacteria is reflected in genomic diversity of Mucoromycotina.</title>
        <authorList>
            <person name="Muszewska A."/>
            <person name="Okrasinska A."/>
            <person name="Steczkiewicz K."/>
            <person name="Drgas O."/>
            <person name="Orlowska M."/>
            <person name="Perlinska-Lenart U."/>
            <person name="Aleksandrzak-Piekarczyk T."/>
            <person name="Szatraj K."/>
            <person name="Zielenkiewicz U."/>
            <person name="Pilsyk S."/>
            <person name="Malc E."/>
            <person name="Mieczkowski P."/>
            <person name="Kruszewska J.S."/>
            <person name="Biernat P."/>
            <person name="Pawlowska J."/>
        </authorList>
    </citation>
    <scope>NUCLEOTIDE SEQUENCE</scope>
    <source>
        <strain evidence="10">CBS 226.32</strain>
    </source>
</reference>
<comment type="subcellular location">
    <subcellularLocation>
        <location evidence="1">Nucleus</location>
    </subcellularLocation>
</comment>
<dbReference type="OrthoDB" id="10262814at2759"/>
<comment type="similarity">
    <text evidence="2">Belongs to the ERCC1/RAD10/SWI10 family.</text>
</comment>
<evidence type="ECO:0000256" key="7">
    <source>
        <dbReference type="ARBA" id="ARBA00071993"/>
    </source>
</evidence>
<dbReference type="GO" id="GO:0006312">
    <property type="term" value="P:mitotic recombination"/>
    <property type="evidence" value="ECO:0007669"/>
    <property type="project" value="TreeGrafter"/>
</dbReference>
<accession>A0A8H7V3X2</accession>
<feature type="domain" description="ERCC1-like central" evidence="9">
    <location>
        <begin position="124"/>
        <end position="238"/>
    </location>
</feature>
<dbReference type="InterPro" id="IPR047260">
    <property type="entry name" value="ERCC1-like_central_dom"/>
</dbReference>
<dbReference type="Gene3D" id="3.40.50.10130">
    <property type="match status" value="1"/>
</dbReference>
<dbReference type="PANTHER" id="PTHR12749:SF0">
    <property type="entry name" value="DNA EXCISION REPAIR PROTEIN ERCC-1"/>
    <property type="match status" value="1"/>
</dbReference>
<feature type="region of interest" description="Disordered" evidence="8">
    <location>
        <begin position="47"/>
        <end position="115"/>
    </location>
</feature>
<keyword evidence="11" id="KW-1185">Reference proteome</keyword>
<dbReference type="InterPro" id="IPR004579">
    <property type="entry name" value="ERCC1/RAD10/SWI10"/>
</dbReference>
<dbReference type="SUPFAM" id="SSF52980">
    <property type="entry name" value="Restriction endonuclease-like"/>
    <property type="match status" value="1"/>
</dbReference>
<dbReference type="FunFam" id="3.40.50.10130:FF:000001">
    <property type="entry name" value="DNA excision repair protein ERCC-1"/>
    <property type="match status" value="1"/>
</dbReference>
<dbReference type="GO" id="GO:0003684">
    <property type="term" value="F:damaged DNA binding"/>
    <property type="evidence" value="ECO:0007669"/>
    <property type="project" value="InterPro"/>
</dbReference>
<evidence type="ECO:0000256" key="2">
    <source>
        <dbReference type="ARBA" id="ARBA00008283"/>
    </source>
</evidence>
<dbReference type="EMBL" id="JAEPRC010000257">
    <property type="protein sequence ID" value="KAG2202448.1"/>
    <property type="molecule type" value="Genomic_DNA"/>
</dbReference>
<keyword evidence="3" id="KW-0227">DNA damage</keyword>
<dbReference type="AlphaFoldDB" id="A0A8H7V3X2"/>
<evidence type="ECO:0000256" key="6">
    <source>
        <dbReference type="ARBA" id="ARBA00023242"/>
    </source>
</evidence>
<dbReference type="GO" id="GO:0070914">
    <property type="term" value="P:UV-damage excision repair"/>
    <property type="evidence" value="ECO:0007669"/>
    <property type="project" value="TreeGrafter"/>
</dbReference>
<dbReference type="Proteomes" id="UP000650833">
    <property type="component" value="Unassembled WGS sequence"/>
</dbReference>
<dbReference type="InterPro" id="IPR010994">
    <property type="entry name" value="RuvA_2-like"/>
</dbReference>
<evidence type="ECO:0000259" key="9">
    <source>
        <dbReference type="Pfam" id="PF03834"/>
    </source>
</evidence>
<organism evidence="10 11">
    <name type="scientific">Mucor plumbeus</name>
    <dbReference type="NCBI Taxonomy" id="97098"/>
    <lineage>
        <taxon>Eukaryota</taxon>
        <taxon>Fungi</taxon>
        <taxon>Fungi incertae sedis</taxon>
        <taxon>Mucoromycota</taxon>
        <taxon>Mucoromycotina</taxon>
        <taxon>Mucoromycetes</taxon>
        <taxon>Mucorales</taxon>
        <taxon>Mucorineae</taxon>
        <taxon>Mucoraceae</taxon>
        <taxon>Mucor</taxon>
    </lineage>
</organism>
<dbReference type="PANTHER" id="PTHR12749">
    <property type="entry name" value="EXCISION REPAIR CROSS-COMPLEMENTING 1 ERCC1"/>
    <property type="match status" value="1"/>
</dbReference>
<dbReference type="FunFam" id="1.10.150.20:FF:000017">
    <property type="entry name" value="DNA excision repair protein ERCC-1"/>
    <property type="match status" value="1"/>
</dbReference>
<dbReference type="GO" id="GO:0006302">
    <property type="term" value="P:double-strand break repair"/>
    <property type="evidence" value="ECO:0007669"/>
    <property type="project" value="UniProtKB-ARBA"/>
</dbReference>
<dbReference type="SUPFAM" id="SSF47781">
    <property type="entry name" value="RuvA domain 2-like"/>
    <property type="match status" value="1"/>
</dbReference>
<evidence type="ECO:0000256" key="1">
    <source>
        <dbReference type="ARBA" id="ARBA00004123"/>
    </source>
</evidence>
<dbReference type="GO" id="GO:0000110">
    <property type="term" value="C:nucleotide-excision repair factor 1 complex"/>
    <property type="evidence" value="ECO:0007669"/>
    <property type="project" value="TreeGrafter"/>
</dbReference>
<evidence type="ECO:0000313" key="11">
    <source>
        <dbReference type="Proteomes" id="UP000650833"/>
    </source>
</evidence>
<comment type="caution">
    <text evidence="10">The sequence shown here is derived from an EMBL/GenBank/DDBJ whole genome shotgun (WGS) entry which is preliminary data.</text>
</comment>
<feature type="compositionally biased region" description="Low complexity" evidence="8">
    <location>
        <begin position="51"/>
        <end position="115"/>
    </location>
</feature>